<dbReference type="Proteomes" id="UP000297014">
    <property type="component" value="Unassembled WGS sequence"/>
</dbReference>
<evidence type="ECO:0000313" key="2">
    <source>
        <dbReference type="Proteomes" id="UP000297014"/>
    </source>
</evidence>
<organism evidence="1 2">
    <name type="scientific">Alkalihalobacillus alcalophilus ATCC 27647 = CGMCC 1.3604</name>
    <dbReference type="NCBI Taxonomy" id="1218173"/>
    <lineage>
        <taxon>Bacteria</taxon>
        <taxon>Bacillati</taxon>
        <taxon>Bacillota</taxon>
        <taxon>Bacilli</taxon>
        <taxon>Bacillales</taxon>
        <taxon>Bacillaceae</taxon>
        <taxon>Alkalihalobacillus</taxon>
    </lineage>
</organism>
<protein>
    <submittedName>
        <fullName evidence="1">Uncharacterized protein</fullName>
    </submittedName>
</protein>
<reference evidence="1 2" key="1">
    <citation type="submission" date="2014-01" db="EMBL/GenBank/DDBJ databases">
        <title>Draft genome sequencing of Bacillus alcalophilus CGMCC 1.3604.</title>
        <authorList>
            <person name="Yang J."/>
            <person name="Diao L."/>
            <person name="Yang S."/>
        </authorList>
    </citation>
    <scope>NUCLEOTIDE SEQUENCE [LARGE SCALE GENOMIC DNA]</scope>
    <source>
        <strain evidence="1 2">CGMCC 1.3604</strain>
    </source>
</reference>
<dbReference type="EMBL" id="JALP01000087">
    <property type="protein sequence ID" value="THG91130.1"/>
    <property type="molecule type" value="Genomic_DNA"/>
</dbReference>
<evidence type="ECO:0000313" key="1">
    <source>
        <dbReference type="EMBL" id="THG91130.1"/>
    </source>
</evidence>
<name>A0A4S4K1S5_ALKAL</name>
<dbReference type="AlphaFoldDB" id="A0A4S4K1S5"/>
<comment type="caution">
    <text evidence="1">The sequence shown here is derived from an EMBL/GenBank/DDBJ whole genome shotgun (WGS) entry which is preliminary data.</text>
</comment>
<proteinExistence type="predicted"/>
<accession>A0A4S4K1S5</accession>
<gene>
    <name evidence="1" type="ORF">AJ85_06705</name>
</gene>
<sequence>MKERMWISYGSMMKVVGEVYIWRVGRRAKKANEVKSR</sequence>